<name>A0AAD8IZX5_9APIA</name>
<evidence type="ECO:0000256" key="2">
    <source>
        <dbReference type="ARBA" id="ARBA00004245"/>
    </source>
</evidence>
<evidence type="ECO:0000256" key="5">
    <source>
        <dbReference type="ARBA" id="ARBA00022553"/>
    </source>
</evidence>
<proteinExistence type="inferred from homology"/>
<feature type="compositionally biased region" description="Polar residues" evidence="9">
    <location>
        <begin position="509"/>
        <end position="550"/>
    </location>
</feature>
<keyword evidence="11" id="KW-1185">Reference proteome</keyword>
<reference evidence="10" key="2">
    <citation type="submission" date="2023-05" db="EMBL/GenBank/DDBJ databases">
        <authorList>
            <person name="Schelkunov M.I."/>
        </authorList>
    </citation>
    <scope>NUCLEOTIDE SEQUENCE</scope>
    <source>
        <strain evidence="10">Hsosn_3</strain>
        <tissue evidence="10">Leaf</tissue>
    </source>
</reference>
<dbReference type="AlphaFoldDB" id="A0AAD8IZX5"/>
<dbReference type="Gene3D" id="1.20.58.1520">
    <property type="match status" value="1"/>
</dbReference>
<dbReference type="EMBL" id="JAUIZM010000003">
    <property type="protein sequence ID" value="KAK1394048.1"/>
    <property type="molecule type" value="Genomic_DNA"/>
</dbReference>
<evidence type="ECO:0000256" key="3">
    <source>
        <dbReference type="ARBA" id="ARBA00006187"/>
    </source>
</evidence>
<dbReference type="GO" id="GO:0005737">
    <property type="term" value="C:cytoplasm"/>
    <property type="evidence" value="ECO:0007669"/>
    <property type="project" value="TreeGrafter"/>
</dbReference>
<evidence type="ECO:0000256" key="8">
    <source>
        <dbReference type="ARBA" id="ARBA00023242"/>
    </source>
</evidence>
<keyword evidence="6" id="KW-0493">Microtubule</keyword>
<dbReference type="FunFam" id="1.20.58.1520:FF:000002">
    <property type="entry name" value="65-kDa microtubule-associated protein 6"/>
    <property type="match status" value="1"/>
</dbReference>
<evidence type="ECO:0000256" key="9">
    <source>
        <dbReference type="SAM" id="MobiDB-lite"/>
    </source>
</evidence>
<organism evidence="10 11">
    <name type="scientific">Heracleum sosnowskyi</name>
    <dbReference type="NCBI Taxonomy" id="360622"/>
    <lineage>
        <taxon>Eukaryota</taxon>
        <taxon>Viridiplantae</taxon>
        <taxon>Streptophyta</taxon>
        <taxon>Embryophyta</taxon>
        <taxon>Tracheophyta</taxon>
        <taxon>Spermatophyta</taxon>
        <taxon>Magnoliopsida</taxon>
        <taxon>eudicotyledons</taxon>
        <taxon>Gunneridae</taxon>
        <taxon>Pentapetalae</taxon>
        <taxon>asterids</taxon>
        <taxon>campanulids</taxon>
        <taxon>Apiales</taxon>
        <taxon>Apiaceae</taxon>
        <taxon>Apioideae</taxon>
        <taxon>apioid superclade</taxon>
        <taxon>Tordylieae</taxon>
        <taxon>Tordyliinae</taxon>
        <taxon>Heracleum</taxon>
    </lineage>
</organism>
<comment type="caution">
    <text evidence="10">The sequence shown here is derived from an EMBL/GenBank/DDBJ whole genome shotgun (WGS) entry which is preliminary data.</text>
</comment>
<dbReference type="GO" id="GO:0000226">
    <property type="term" value="P:microtubule cytoskeleton organization"/>
    <property type="evidence" value="ECO:0007669"/>
    <property type="project" value="InterPro"/>
</dbReference>
<reference evidence="10" key="1">
    <citation type="submission" date="2023-02" db="EMBL/GenBank/DDBJ databases">
        <title>Genome of toxic invasive species Heracleum sosnowskyi carries increased number of genes despite the absence of recent whole-genome duplications.</title>
        <authorList>
            <person name="Schelkunov M."/>
            <person name="Shtratnikova V."/>
            <person name="Makarenko M."/>
            <person name="Klepikova A."/>
            <person name="Omelchenko D."/>
            <person name="Novikova G."/>
            <person name="Obukhova E."/>
            <person name="Bogdanov V."/>
            <person name="Penin A."/>
            <person name="Logacheva M."/>
        </authorList>
    </citation>
    <scope>NUCLEOTIDE SEQUENCE</scope>
    <source>
        <strain evidence="10">Hsosn_3</strain>
        <tissue evidence="10">Leaf</tissue>
    </source>
</reference>
<feature type="region of interest" description="Disordered" evidence="9">
    <location>
        <begin position="472"/>
        <end position="586"/>
    </location>
</feature>
<dbReference type="GO" id="GO:0005874">
    <property type="term" value="C:microtubule"/>
    <property type="evidence" value="ECO:0007669"/>
    <property type="project" value="UniProtKB-KW"/>
</dbReference>
<evidence type="ECO:0000256" key="7">
    <source>
        <dbReference type="ARBA" id="ARBA00023212"/>
    </source>
</evidence>
<evidence type="ECO:0000256" key="6">
    <source>
        <dbReference type="ARBA" id="ARBA00022701"/>
    </source>
</evidence>
<comment type="subcellular location">
    <subcellularLocation>
        <location evidence="2">Cytoplasm</location>
        <location evidence="2">Cytoskeleton</location>
    </subcellularLocation>
    <subcellularLocation>
        <location evidence="1">Nucleus</location>
    </subcellularLocation>
</comment>
<sequence>MFTNNNQLLHKETSQPTCHSLLSELQTIWDEVGESSSERDKMLVQLEQECMEAYKRRVDQASHNRNLLRQAVAESRAELALICSAIGERMTPIKKLVQGTGSLKKELEAIMPELKEMRMRKVERMNQFVEVVDKIYNISKELYTSDKDLSDIKFIDESDLSLKRLDGLKSRLHDLEKEKSDRLKLSEMSNSPLMIRARNISVDTVERLSSAISNFKAVKIQRLQKLQDLAATMVDLWTLMDTPFEEQETFHSVTKHIAASVDEINEPNILSPDFISFAEAEVLRLQQIKSCKMKEVICKKRLDLEDRCRKAHMIAEANSAANYSVEAIESGTVDPSYLLEQIELQISKVKEEAFSRKDILEKVDKWLAACEEECWLEEYNRDDNRYNSGRGTHLVLRRAEEARVVVNKIPGMVEALLSKARTWEVDRRTEFLYDGVPLTSMLEQYNTLRQEKEQDRQRQRDQKKLHRQLLAKQEVLFGSKPSPVTSGKKGSRTNIRETMNKRCSHVGDVNQTSTGRTAKSSQTITSSYLAKQHSLQNQPSGGYGASSSGKRSLRVTSPPDAQHNARETQTTREPLSPANSSTLSNANSAANIQVESIPQCVVLDRTPPSRKTPLSTPQKNSSSIDENKTPEKMPIPMPPTPSTVSVAMRTAATPGTPFLHLAQETECSFEERRAGVIIPITSEAH</sequence>
<evidence type="ECO:0000256" key="4">
    <source>
        <dbReference type="ARBA" id="ARBA00022490"/>
    </source>
</evidence>
<keyword evidence="4" id="KW-0963">Cytoplasm</keyword>
<dbReference type="GO" id="GO:0005819">
    <property type="term" value="C:spindle"/>
    <property type="evidence" value="ECO:0007669"/>
    <property type="project" value="TreeGrafter"/>
</dbReference>
<keyword evidence="8" id="KW-0539">Nucleus</keyword>
<feature type="compositionally biased region" description="Polar residues" evidence="9">
    <location>
        <begin position="612"/>
        <end position="624"/>
    </location>
</feature>
<keyword evidence="5" id="KW-0597">Phosphoprotein</keyword>
<evidence type="ECO:0000313" key="10">
    <source>
        <dbReference type="EMBL" id="KAK1394048.1"/>
    </source>
</evidence>
<dbReference type="Pfam" id="PF03999">
    <property type="entry name" value="MAP65_ASE1"/>
    <property type="match status" value="2"/>
</dbReference>
<dbReference type="InterPro" id="IPR007145">
    <property type="entry name" value="MAP65_Ase1_PRC1"/>
</dbReference>
<dbReference type="PANTHER" id="PTHR19321">
    <property type="entry name" value="PROTEIN REGULATOR OF CYTOKINESIS 1 PRC1-RELATED"/>
    <property type="match status" value="1"/>
</dbReference>
<keyword evidence="7" id="KW-0206">Cytoskeleton</keyword>
<comment type="similarity">
    <text evidence="3">Belongs to the MAP65/ASE1 family.</text>
</comment>
<evidence type="ECO:0000256" key="1">
    <source>
        <dbReference type="ARBA" id="ARBA00004123"/>
    </source>
</evidence>
<dbReference type="GO" id="GO:0008017">
    <property type="term" value="F:microtubule binding"/>
    <property type="evidence" value="ECO:0007669"/>
    <property type="project" value="InterPro"/>
</dbReference>
<gene>
    <name evidence="10" type="ORF">POM88_013104</name>
</gene>
<evidence type="ECO:0000313" key="11">
    <source>
        <dbReference type="Proteomes" id="UP001237642"/>
    </source>
</evidence>
<dbReference type="PANTHER" id="PTHR19321:SF22">
    <property type="entry name" value="65-KDA MICROTUBULE-ASSOCIATED PROTEIN 3-LIKE ISOFORM X1"/>
    <property type="match status" value="1"/>
</dbReference>
<feature type="region of interest" description="Disordered" evidence="9">
    <location>
        <begin position="604"/>
        <end position="643"/>
    </location>
</feature>
<dbReference type="GO" id="GO:0005634">
    <property type="term" value="C:nucleus"/>
    <property type="evidence" value="ECO:0007669"/>
    <property type="project" value="UniProtKB-SubCell"/>
</dbReference>
<accession>A0AAD8IZX5</accession>
<dbReference type="Proteomes" id="UP001237642">
    <property type="component" value="Unassembled WGS sequence"/>
</dbReference>
<protein>
    <submittedName>
        <fullName evidence="10">Microtubule associated protein family protein</fullName>
    </submittedName>
</protein>